<keyword evidence="1 4" id="KW-0489">Methyltransferase</keyword>
<sequence>MTAVYPNDVDAVLDQCIREDKALKEAREYASDMELPDIAVSVQQAKFLELLVRTAKAKNVLEIGTLAGYSTIALARAVGEDGYVTTVEYEPRHAKVAHVNLYHAGIHHRTSVLVGDAHDILPKLEPNSFDFIFIDADKESNEAYFKYAYGLGTEDVTVVVDNVIRDGRVLDPSRPDKREFIEFLGRQPAFDVSVIQTTGSKGWDGFVLAKRKVM</sequence>
<evidence type="ECO:0000256" key="1">
    <source>
        <dbReference type="ARBA" id="ARBA00022603"/>
    </source>
</evidence>
<dbReference type="PANTHER" id="PTHR10509:SF14">
    <property type="entry name" value="CAFFEOYL-COA O-METHYLTRANSFERASE 3-RELATED"/>
    <property type="match status" value="1"/>
</dbReference>
<evidence type="ECO:0000313" key="5">
    <source>
        <dbReference type="Proteomes" id="UP000224265"/>
    </source>
</evidence>
<keyword evidence="3" id="KW-0949">S-adenosyl-L-methionine</keyword>
<gene>
    <name evidence="4" type="ORF">SEA_WEISS13_62</name>
</gene>
<name>A0A0Y0A8C3_9CAUD</name>
<reference evidence="4 5" key="1">
    <citation type="submission" date="2015-08" db="EMBL/GenBank/DDBJ databases">
        <authorList>
            <person name="Adams C.A."/>
            <person name="Ardeshna N.S."/>
            <person name="Badithe A.V."/>
            <person name="Badrani J.H."/>
            <person name="Birkholz E.A."/>
            <person name="Butler M."/>
            <person name="Chu A."/>
            <person name="Farmer C.N."/>
            <person name="Frischer G.M."/>
            <person name="Hsieh L.Y."/>
            <person name="Jackson K.B."/>
            <person name="Kagy D.N."/>
            <person name="Kendall J.C."/>
            <person name="Lin C.Y."/>
            <person name="Morgan M.N."/>
            <person name="Nachnani R."/>
            <person name="Nadeau S.M."/>
            <person name="Parikh M."/>
            <person name="Perez M.V."/>
            <person name="Peters C.E."/>
            <person name="Pogliano J."/>
            <person name="Popescu N.I."/>
            <person name="Shiao R."/>
            <person name="Song C.L."/>
            <person name="Ting J.M."/>
            <person name="Udani D.R."/>
            <person name="Waller L.B."/>
            <person name="Wang A.Y."/>
            <person name="Wu C.E."/>
            <person name="Yang A.B."/>
            <person name="Yao J."/>
            <person name="Zhang B.H."/>
            <person name="Anders K.R."/>
            <person name="Bradley K.W."/>
            <person name="Asai D.J."/>
            <person name="Bowman C.A."/>
            <person name="Russell D.A."/>
            <person name="Pope W.H."/>
            <person name="Jacobs-Sera D."/>
            <person name="Hendrix R.W."/>
            <person name="Hatfull G.F."/>
        </authorList>
    </citation>
    <scope>NUCLEOTIDE SEQUENCE [LARGE SCALE GENOMIC DNA]</scope>
</reference>
<accession>A0A0Y0A8C3</accession>
<dbReference type="GO" id="GO:0032259">
    <property type="term" value="P:methylation"/>
    <property type="evidence" value="ECO:0007669"/>
    <property type="project" value="UniProtKB-KW"/>
</dbReference>
<dbReference type="Proteomes" id="UP000224265">
    <property type="component" value="Segment"/>
</dbReference>
<dbReference type="GO" id="GO:0008171">
    <property type="term" value="F:O-methyltransferase activity"/>
    <property type="evidence" value="ECO:0007669"/>
    <property type="project" value="InterPro"/>
</dbReference>
<dbReference type="CDD" id="cd02440">
    <property type="entry name" value="AdoMet_MTases"/>
    <property type="match status" value="1"/>
</dbReference>
<evidence type="ECO:0000256" key="3">
    <source>
        <dbReference type="ARBA" id="ARBA00022691"/>
    </source>
</evidence>
<dbReference type="EMBL" id="KT591076">
    <property type="protein sequence ID" value="AMB17276.1"/>
    <property type="molecule type" value="Genomic_DNA"/>
</dbReference>
<dbReference type="InterPro" id="IPR029063">
    <property type="entry name" value="SAM-dependent_MTases_sf"/>
</dbReference>
<dbReference type="InterPro" id="IPR002935">
    <property type="entry name" value="SAM_O-MeTrfase"/>
</dbReference>
<dbReference type="GO" id="GO:0008757">
    <property type="term" value="F:S-adenosylmethionine-dependent methyltransferase activity"/>
    <property type="evidence" value="ECO:0007669"/>
    <property type="project" value="TreeGrafter"/>
</dbReference>
<dbReference type="Pfam" id="PF01596">
    <property type="entry name" value="Methyltransf_3"/>
    <property type="match status" value="1"/>
</dbReference>
<organism evidence="4 5">
    <name type="scientific">Mycobacterium phage Weiss13</name>
    <dbReference type="NCBI Taxonomy" id="1784843"/>
    <lineage>
        <taxon>Viruses</taxon>
        <taxon>Duplodnaviria</taxon>
        <taxon>Heunggongvirae</taxon>
        <taxon>Uroviricota</taxon>
        <taxon>Caudoviricetes</taxon>
        <taxon>Papyrusvirus</taxon>
        <taxon>Papyrusvirus send513</taxon>
    </lineage>
</organism>
<dbReference type="SUPFAM" id="SSF53335">
    <property type="entry name" value="S-adenosyl-L-methionine-dependent methyltransferases"/>
    <property type="match status" value="1"/>
</dbReference>
<evidence type="ECO:0000313" key="4">
    <source>
        <dbReference type="EMBL" id="AMB17276.1"/>
    </source>
</evidence>
<proteinExistence type="predicted"/>
<dbReference type="InterPro" id="IPR050362">
    <property type="entry name" value="Cation-dep_OMT"/>
</dbReference>
<keyword evidence="2 4" id="KW-0808">Transferase</keyword>
<dbReference type="PANTHER" id="PTHR10509">
    <property type="entry name" value="O-METHYLTRANSFERASE-RELATED"/>
    <property type="match status" value="1"/>
</dbReference>
<protein>
    <submittedName>
        <fullName evidence="4">O-methyltransferase</fullName>
    </submittedName>
</protein>
<dbReference type="Gene3D" id="3.40.50.150">
    <property type="entry name" value="Vaccinia Virus protein VP39"/>
    <property type="match status" value="1"/>
</dbReference>
<dbReference type="PROSITE" id="PS51682">
    <property type="entry name" value="SAM_OMT_I"/>
    <property type="match status" value="1"/>
</dbReference>
<evidence type="ECO:0000256" key="2">
    <source>
        <dbReference type="ARBA" id="ARBA00022679"/>
    </source>
</evidence>